<protein>
    <recommendedName>
        <fullName evidence="4">NmrA-like domain-containing protein</fullName>
    </recommendedName>
</protein>
<organism evidence="5 6">
    <name type="scientific">Cercophora newfieldiana</name>
    <dbReference type="NCBI Taxonomy" id="92897"/>
    <lineage>
        <taxon>Eukaryota</taxon>
        <taxon>Fungi</taxon>
        <taxon>Dikarya</taxon>
        <taxon>Ascomycota</taxon>
        <taxon>Pezizomycotina</taxon>
        <taxon>Sordariomycetes</taxon>
        <taxon>Sordariomycetidae</taxon>
        <taxon>Sordariales</taxon>
        <taxon>Lasiosphaeriaceae</taxon>
        <taxon>Cercophora</taxon>
    </lineage>
</organism>
<dbReference type="Gene3D" id="3.40.50.720">
    <property type="entry name" value="NAD(P)-binding Rossmann-like Domain"/>
    <property type="match status" value="1"/>
</dbReference>
<dbReference type="SUPFAM" id="SSF51735">
    <property type="entry name" value="NAD(P)-binding Rossmann-fold domains"/>
    <property type="match status" value="1"/>
</dbReference>
<gene>
    <name evidence="5" type="ORF">B0T16DRAFT_451064</name>
</gene>
<dbReference type="InterPro" id="IPR008030">
    <property type="entry name" value="NmrA-like"/>
</dbReference>
<evidence type="ECO:0000256" key="2">
    <source>
        <dbReference type="ARBA" id="ARBA00022857"/>
    </source>
</evidence>
<sequence length="166" mass="17496">MLKSAKTGGNGESEEGDGILISTEKGGIFGIAVLPPGGIHRNRYEEGKEDAQDNHDKGGANEEVDEDHLEDGKVRIHLGNEEEVEKELDVACIFAFVVPEIVTVVGATGAQGKGVLSAFLNNLSYKVRAITRNTTSAAARSLTASGVEVTQADLNGLPYLQSAFAN</sequence>
<evidence type="ECO:0000313" key="6">
    <source>
        <dbReference type="Proteomes" id="UP001174936"/>
    </source>
</evidence>
<dbReference type="PANTHER" id="PTHR42748:SF28">
    <property type="entry name" value="NMRA-LIKE DOMAIN-CONTAINING PROTEIN"/>
    <property type="match status" value="1"/>
</dbReference>
<dbReference type="Proteomes" id="UP001174936">
    <property type="component" value="Unassembled WGS sequence"/>
</dbReference>
<reference evidence="5" key="1">
    <citation type="submission" date="2023-06" db="EMBL/GenBank/DDBJ databases">
        <title>Genome-scale phylogeny and comparative genomics of the fungal order Sordariales.</title>
        <authorList>
            <consortium name="Lawrence Berkeley National Laboratory"/>
            <person name="Hensen N."/>
            <person name="Bonometti L."/>
            <person name="Westerberg I."/>
            <person name="Brannstrom I.O."/>
            <person name="Guillou S."/>
            <person name="Cros-Aarteil S."/>
            <person name="Calhoun S."/>
            <person name="Haridas S."/>
            <person name="Kuo A."/>
            <person name="Mondo S."/>
            <person name="Pangilinan J."/>
            <person name="Riley R."/>
            <person name="Labutti K."/>
            <person name="Andreopoulos B."/>
            <person name="Lipzen A."/>
            <person name="Chen C."/>
            <person name="Yanf M."/>
            <person name="Daum C."/>
            <person name="Ng V."/>
            <person name="Clum A."/>
            <person name="Steindorff A."/>
            <person name="Ohm R."/>
            <person name="Martin F."/>
            <person name="Silar P."/>
            <person name="Natvig D."/>
            <person name="Lalanne C."/>
            <person name="Gautier V."/>
            <person name="Ament-Velasquez S.L."/>
            <person name="Kruys A."/>
            <person name="Hutchinson M.I."/>
            <person name="Powell A.J."/>
            <person name="Barry K."/>
            <person name="Miller A.N."/>
            <person name="Grigoriev I.V."/>
            <person name="Debuchy R."/>
            <person name="Gladieux P."/>
            <person name="Thoren M.H."/>
            <person name="Johannesson H."/>
        </authorList>
    </citation>
    <scope>NUCLEOTIDE SEQUENCE</scope>
    <source>
        <strain evidence="5">SMH2532-1</strain>
    </source>
</reference>
<feature type="compositionally biased region" description="Basic and acidic residues" evidence="3">
    <location>
        <begin position="42"/>
        <end position="60"/>
    </location>
</feature>
<evidence type="ECO:0000259" key="4">
    <source>
        <dbReference type="Pfam" id="PF05368"/>
    </source>
</evidence>
<dbReference type="PANTHER" id="PTHR42748">
    <property type="entry name" value="NITROGEN METABOLITE REPRESSION PROTEIN NMRA FAMILY MEMBER"/>
    <property type="match status" value="1"/>
</dbReference>
<dbReference type="InterPro" id="IPR036291">
    <property type="entry name" value="NAD(P)-bd_dom_sf"/>
</dbReference>
<name>A0AA40CXP1_9PEZI</name>
<comment type="caution">
    <text evidence="5">The sequence shown here is derived from an EMBL/GenBank/DDBJ whole genome shotgun (WGS) entry which is preliminary data.</text>
</comment>
<feature type="domain" description="NmrA-like" evidence="4">
    <location>
        <begin position="101"/>
        <end position="165"/>
    </location>
</feature>
<dbReference type="InterPro" id="IPR051164">
    <property type="entry name" value="NmrA-like_oxidored"/>
</dbReference>
<dbReference type="Pfam" id="PF05368">
    <property type="entry name" value="NmrA"/>
    <property type="match status" value="1"/>
</dbReference>
<comment type="similarity">
    <text evidence="1">Belongs to the NmrA-type oxidoreductase family.</text>
</comment>
<proteinExistence type="inferred from homology"/>
<dbReference type="AlphaFoldDB" id="A0AA40CXP1"/>
<dbReference type="GO" id="GO:0005634">
    <property type="term" value="C:nucleus"/>
    <property type="evidence" value="ECO:0007669"/>
    <property type="project" value="TreeGrafter"/>
</dbReference>
<feature type="region of interest" description="Disordered" evidence="3">
    <location>
        <begin position="40"/>
        <end position="69"/>
    </location>
</feature>
<dbReference type="EMBL" id="JAULSV010000001">
    <property type="protein sequence ID" value="KAK0655370.1"/>
    <property type="molecule type" value="Genomic_DNA"/>
</dbReference>
<keyword evidence="6" id="KW-1185">Reference proteome</keyword>
<evidence type="ECO:0000256" key="3">
    <source>
        <dbReference type="SAM" id="MobiDB-lite"/>
    </source>
</evidence>
<evidence type="ECO:0000256" key="1">
    <source>
        <dbReference type="ARBA" id="ARBA00006328"/>
    </source>
</evidence>
<accession>A0AA40CXP1</accession>
<evidence type="ECO:0000313" key="5">
    <source>
        <dbReference type="EMBL" id="KAK0655370.1"/>
    </source>
</evidence>
<keyword evidence="2" id="KW-0521">NADP</keyword>